<dbReference type="RefSeq" id="XP_009016803.1">
    <property type="nucleotide sequence ID" value="XM_009018555.1"/>
</dbReference>
<feature type="region of interest" description="Disordered" evidence="1">
    <location>
        <begin position="520"/>
        <end position="557"/>
    </location>
</feature>
<feature type="compositionally biased region" description="Basic and acidic residues" evidence="1">
    <location>
        <begin position="563"/>
        <end position="578"/>
    </location>
</feature>
<reference evidence="2 4" key="2">
    <citation type="journal article" date="2013" name="Nature">
        <title>Insights into bilaterian evolution from three spiralian genomes.</title>
        <authorList>
            <person name="Simakov O."/>
            <person name="Marletaz F."/>
            <person name="Cho S.J."/>
            <person name="Edsinger-Gonzales E."/>
            <person name="Havlak P."/>
            <person name="Hellsten U."/>
            <person name="Kuo D.H."/>
            <person name="Larsson T."/>
            <person name="Lv J."/>
            <person name="Arendt D."/>
            <person name="Savage R."/>
            <person name="Osoegawa K."/>
            <person name="de Jong P."/>
            <person name="Grimwood J."/>
            <person name="Chapman J.A."/>
            <person name="Shapiro H."/>
            <person name="Aerts A."/>
            <person name="Otillar R.P."/>
            <person name="Terry A.Y."/>
            <person name="Boore J.L."/>
            <person name="Grigoriev I.V."/>
            <person name="Lindberg D.R."/>
            <person name="Seaver E.C."/>
            <person name="Weisblat D.A."/>
            <person name="Putnam N.H."/>
            <person name="Rokhsar D.S."/>
        </authorList>
    </citation>
    <scope>NUCLEOTIDE SEQUENCE</scope>
</reference>
<dbReference type="EnsemblMetazoa" id="HelroT191488">
    <property type="protein sequence ID" value="HelroP191488"/>
    <property type="gene ID" value="HelroG191488"/>
</dbReference>
<proteinExistence type="predicted"/>
<evidence type="ECO:0000313" key="2">
    <source>
        <dbReference type="EMBL" id="ESO04870.1"/>
    </source>
</evidence>
<dbReference type="HOGENOM" id="CLU_304684_0_0_1"/>
<feature type="region of interest" description="Disordered" evidence="1">
    <location>
        <begin position="415"/>
        <end position="438"/>
    </location>
</feature>
<dbReference type="Proteomes" id="UP000015101">
    <property type="component" value="Unassembled WGS sequence"/>
</dbReference>
<evidence type="ECO:0000313" key="4">
    <source>
        <dbReference type="Proteomes" id="UP000015101"/>
    </source>
</evidence>
<feature type="compositionally biased region" description="Low complexity" evidence="1">
    <location>
        <begin position="184"/>
        <end position="197"/>
    </location>
</feature>
<gene>
    <name evidence="3" type="primary">20211959</name>
    <name evidence="2" type="ORF">HELRODRAFT_191488</name>
</gene>
<evidence type="ECO:0000313" key="3">
    <source>
        <dbReference type="EnsemblMetazoa" id="HelroP191488"/>
    </source>
</evidence>
<feature type="region of interest" description="Disordered" evidence="1">
    <location>
        <begin position="184"/>
        <end position="258"/>
    </location>
</feature>
<accession>T1FT12</accession>
<dbReference type="CTD" id="20211959"/>
<dbReference type="AlphaFoldDB" id="T1FT12"/>
<feature type="compositionally biased region" description="Basic and acidic residues" evidence="1">
    <location>
        <begin position="211"/>
        <end position="221"/>
    </location>
</feature>
<feature type="compositionally biased region" description="Polar residues" evidence="1">
    <location>
        <begin position="527"/>
        <end position="546"/>
    </location>
</feature>
<sequence>MDQDKMTNKFSIFQKKYLMNFDQILNKYERLSKLDNTSAAKEHNNVFDIDFDTLDVVQNDQKKDVNGIIGKYKHKGIGKSVLPSDNLAVEEEDCLIVDISYCLNARPNLSAADSRMKNLLDEYYEIEVISDDDDDDENAIDDDNDDDDVDVVADYGATASSKIITNYDDDSNINNDNINTTTAATYNNNNNNNNNNNSDKDTLDEFENDDGDKNRNDKNCIDNDTNINNDDDDDHTTKDSNNTNNNNKNNKYYDINDNNTVNNINKNNNNYDINYIDNINNNSNYDINDYCKSSDNKTKNDNITSDNNNNNKNININKNNITVNNNIDSYKNVFGKFICVDELKADVNINISDYDDKHNNNNNNININNISNNNYSNIRCSCCSNASKINKCSSDGVSNKYSCSNPIIKNYFELKVPSDDDEDGDDDENDGNVKRGSLTIVSQSDTELSHGLVIELENVSDIVKVNGNSDERLNKKSDEYPNKKSDEHPNKKSDEHLNEKCYEHLETKFSEPLNKKLDERLSKKLRNTSNTSNERASKQSVQSLSEKSVEGLSKTFREPLKKTSDDVKSLGRSCEKPGRHLRRKSDKLLKERTINNSFSFNSSNANHTKNGDNNNGGNNNYNLQIKIERISPPFKDDAINLTATNFTKILTKSVPNASYNTCNKTSTCNKYNPAVNSTATTTATTAALNVDTVTTSCITVSSVTSTAMTTATKLSTVSSDLSKAYLYLELEEDYLIVGDVKFPPMPVLKSQFIKKEFQTVNGKPHPRKGRRATLGSLELTAPRLRRQPESTYYSNIIHQSMKKESQSLNERIYLTPKRRLHKESQLQVSLSRMGLKSEFTTTSIAATTSTTTTTAVAAATTTTTCSSSTYVAATRSSSRNSRRCNTAPNDACNISKCHQPAYELRSTVKLDIPLDDLSTFDEEDEEAGDGRCGGDVSLSDDDDVLYQLNTRKLRREKFESSFGRTCNAKKKLKYS</sequence>
<feature type="region of interest" description="Disordered" evidence="1">
    <location>
        <begin position="563"/>
        <end position="582"/>
    </location>
</feature>
<feature type="region of interest" description="Disordered" evidence="1">
    <location>
        <begin position="470"/>
        <end position="496"/>
    </location>
</feature>
<feature type="region of interest" description="Disordered" evidence="1">
    <location>
        <begin position="598"/>
        <end position="617"/>
    </location>
</feature>
<dbReference type="EMBL" id="AMQM01003955">
    <property type="status" value="NOT_ANNOTATED_CDS"/>
    <property type="molecule type" value="Genomic_DNA"/>
</dbReference>
<dbReference type="OMA" id="INRIHEN"/>
<protein>
    <submittedName>
        <fullName evidence="2 3">Uncharacterized protein</fullName>
    </submittedName>
</protein>
<name>T1FT12_HELRO</name>
<dbReference type="EMBL" id="KB096411">
    <property type="protein sequence ID" value="ESO04870.1"/>
    <property type="molecule type" value="Genomic_DNA"/>
</dbReference>
<reference evidence="4" key="1">
    <citation type="submission" date="2012-12" db="EMBL/GenBank/DDBJ databases">
        <authorList>
            <person name="Hellsten U."/>
            <person name="Grimwood J."/>
            <person name="Chapman J.A."/>
            <person name="Shapiro H."/>
            <person name="Aerts A."/>
            <person name="Otillar R.P."/>
            <person name="Terry A.Y."/>
            <person name="Boore J.L."/>
            <person name="Simakov O."/>
            <person name="Marletaz F."/>
            <person name="Cho S.-J."/>
            <person name="Edsinger-Gonzales E."/>
            <person name="Havlak P."/>
            <person name="Kuo D.-H."/>
            <person name="Larsson T."/>
            <person name="Lv J."/>
            <person name="Arendt D."/>
            <person name="Savage R."/>
            <person name="Osoegawa K."/>
            <person name="de Jong P."/>
            <person name="Lindberg D.R."/>
            <person name="Seaver E.C."/>
            <person name="Weisblat D.A."/>
            <person name="Putnam N.H."/>
            <person name="Grigoriev I.V."/>
            <person name="Rokhsar D.S."/>
        </authorList>
    </citation>
    <scope>NUCLEOTIDE SEQUENCE</scope>
</reference>
<reference evidence="3" key="3">
    <citation type="submission" date="2015-06" db="UniProtKB">
        <authorList>
            <consortium name="EnsemblMetazoa"/>
        </authorList>
    </citation>
    <scope>IDENTIFICATION</scope>
</reference>
<keyword evidence="4" id="KW-1185">Reference proteome</keyword>
<feature type="region of interest" description="Disordered" evidence="1">
    <location>
        <begin position="130"/>
        <end position="150"/>
    </location>
</feature>
<dbReference type="InParanoid" id="T1FT12"/>
<dbReference type="GeneID" id="20211959"/>
<evidence type="ECO:0000256" key="1">
    <source>
        <dbReference type="SAM" id="MobiDB-lite"/>
    </source>
</evidence>
<feature type="compositionally biased region" description="Low complexity" evidence="1">
    <location>
        <begin position="239"/>
        <end position="258"/>
    </location>
</feature>
<feature type="compositionally biased region" description="Acidic residues" evidence="1">
    <location>
        <begin position="419"/>
        <end position="430"/>
    </location>
</feature>
<organism evidence="3 4">
    <name type="scientific">Helobdella robusta</name>
    <name type="common">Californian leech</name>
    <dbReference type="NCBI Taxonomy" id="6412"/>
    <lineage>
        <taxon>Eukaryota</taxon>
        <taxon>Metazoa</taxon>
        <taxon>Spiralia</taxon>
        <taxon>Lophotrochozoa</taxon>
        <taxon>Annelida</taxon>
        <taxon>Clitellata</taxon>
        <taxon>Hirudinea</taxon>
        <taxon>Rhynchobdellida</taxon>
        <taxon>Glossiphoniidae</taxon>
        <taxon>Helobdella</taxon>
    </lineage>
</organism>
<dbReference type="KEGG" id="hro:HELRODRAFT_191488"/>